<dbReference type="PROSITE" id="PS51176">
    <property type="entry name" value="PDH_ADH"/>
    <property type="match status" value="1"/>
</dbReference>
<dbReference type="InterPro" id="IPR036291">
    <property type="entry name" value="NAD(P)-bd_dom_sf"/>
</dbReference>
<dbReference type="Pfam" id="PF26213">
    <property type="entry name" value="TYRAAT1_C"/>
    <property type="match status" value="1"/>
</dbReference>
<dbReference type="Gene3D" id="3.40.50.720">
    <property type="entry name" value="NAD(P)-binding Rossmann-like Domain"/>
    <property type="match status" value="1"/>
</dbReference>
<dbReference type="GO" id="GO:0008977">
    <property type="term" value="F:prephenate dehydrogenase (NAD+) activity"/>
    <property type="evidence" value="ECO:0007669"/>
    <property type="project" value="InterPro"/>
</dbReference>
<dbReference type="EMBL" id="EF085038">
    <property type="protein sequence ID" value="ABK24346.1"/>
    <property type="molecule type" value="mRNA"/>
</dbReference>
<dbReference type="Pfam" id="PF03807">
    <property type="entry name" value="F420_oxidored"/>
    <property type="match status" value="1"/>
</dbReference>
<dbReference type="GO" id="GO:0004665">
    <property type="term" value="F:prephenate dehydrogenase (NADP+) activity"/>
    <property type="evidence" value="ECO:0007669"/>
    <property type="project" value="InterPro"/>
</dbReference>
<dbReference type="InterPro" id="IPR045011">
    <property type="entry name" value="TYRAAT1/2"/>
</dbReference>
<dbReference type="PANTHER" id="PTHR43207:SF4">
    <property type="entry name" value="AROGENATE DEHYDROGENASE 2, CHLOROPLASTIC"/>
    <property type="match status" value="1"/>
</dbReference>
<evidence type="ECO:0000313" key="4">
    <source>
        <dbReference type="EMBL" id="ABK24346.1"/>
    </source>
</evidence>
<dbReference type="InterPro" id="IPR003099">
    <property type="entry name" value="Prephen_DH"/>
</dbReference>
<feature type="region of interest" description="Disordered" evidence="2">
    <location>
        <begin position="360"/>
        <end position="394"/>
    </location>
</feature>
<evidence type="ECO:0000256" key="1">
    <source>
        <dbReference type="ARBA" id="ARBA00023002"/>
    </source>
</evidence>
<dbReference type="SUPFAM" id="SSF51735">
    <property type="entry name" value="NAD(P)-binding Rossmann-fold domains"/>
    <property type="match status" value="1"/>
</dbReference>
<sequence>MSEFQCMATSVKPSSIFFQSAQPCFGVKRPFIPTRIWNSRSTFPFSVRKKQNRERSFVLRHLKIKALDAAQPFDYEFKKSEVLEKNSLLKIGIVGFGNFGQFLAKTLVKQGHTVLAHSRTDHGEVARKIGVSFFKDADDFCEEHPEVILLCSSIIATESVLRSFPTQRLKRNTLFADVLSVKEFPRNLFSQLLPPEFDILCTHPMFGPESGKAGWSGLPFVYEKVRVGKGARAERCYRFLNIFAQEGCRMVEMSCTEHDRHAAESQFITHTVGRMLAKLNLESTPINTKGYETLLRIVDNTCGDSFDLYYGLFMYNNNATEQLERLEMAFDALKKQLMGQLHQILRKQLFEGSSSAESSQQISALTDTQNSHPSGNSSGKQKIKELSDVVKEVK</sequence>
<dbReference type="GO" id="GO:0006571">
    <property type="term" value="P:tyrosine biosynthetic process"/>
    <property type="evidence" value="ECO:0007669"/>
    <property type="project" value="InterPro"/>
</dbReference>
<reference evidence="4" key="1">
    <citation type="journal article" date="2008" name="BMC Genomics">
        <title>A conifer genomics resource of 200,000 spruce (Picea spp.) ESTs and 6,464 high-quality, sequence-finished full-length cDNAs for Sitka spruce (Picea sitchensis).</title>
        <authorList>
            <person name="Ralph S.G."/>
            <person name="Chun H.J."/>
            <person name="Kolosova N."/>
            <person name="Cooper D."/>
            <person name="Oddy C."/>
            <person name="Ritland C.E."/>
            <person name="Kirkpatrick R."/>
            <person name="Moore R."/>
            <person name="Barber S."/>
            <person name="Holt R.A."/>
            <person name="Jones S.J."/>
            <person name="Marra M.A."/>
            <person name="Douglas C.J."/>
            <person name="Ritland K."/>
            <person name="Bohlmann J."/>
        </authorList>
    </citation>
    <scope>NUCLEOTIDE SEQUENCE</scope>
    <source>
        <tissue evidence="4">Green portion of the leader tissue</tissue>
    </source>
</reference>
<proteinExistence type="evidence at transcript level"/>
<dbReference type="PANTHER" id="PTHR43207">
    <property type="entry name" value="AROGENATE DEHYDROGENASE-RELATED"/>
    <property type="match status" value="1"/>
</dbReference>
<dbReference type="SUPFAM" id="SSF48179">
    <property type="entry name" value="6-phosphogluconate dehydrogenase C-terminal domain-like"/>
    <property type="match status" value="1"/>
</dbReference>
<feature type="domain" description="Prephenate/arogenate dehydrogenase" evidence="3">
    <location>
        <begin position="89"/>
        <end position="367"/>
    </location>
</feature>
<accession>A9NUN5</accession>
<dbReference type="InterPro" id="IPR059064">
    <property type="entry name" value="TYRAAT2_C"/>
</dbReference>
<protein>
    <recommendedName>
        <fullName evidence="3">Prephenate/arogenate dehydrogenase domain-containing protein</fullName>
    </recommendedName>
</protein>
<organism evidence="4">
    <name type="scientific">Picea sitchensis</name>
    <name type="common">Sitka spruce</name>
    <name type="synonym">Pinus sitchensis</name>
    <dbReference type="NCBI Taxonomy" id="3332"/>
    <lineage>
        <taxon>Eukaryota</taxon>
        <taxon>Viridiplantae</taxon>
        <taxon>Streptophyta</taxon>
        <taxon>Embryophyta</taxon>
        <taxon>Tracheophyta</taxon>
        <taxon>Spermatophyta</taxon>
        <taxon>Pinopsida</taxon>
        <taxon>Pinidae</taxon>
        <taxon>Conifers I</taxon>
        <taxon>Pinales</taxon>
        <taxon>Pinaceae</taxon>
        <taxon>Picea</taxon>
    </lineage>
</organism>
<name>A9NUN5_PICSI</name>
<evidence type="ECO:0000259" key="3">
    <source>
        <dbReference type="PROSITE" id="PS51176"/>
    </source>
</evidence>
<dbReference type="InterPro" id="IPR028939">
    <property type="entry name" value="P5C_Rdtase_cat_N"/>
</dbReference>
<dbReference type="AlphaFoldDB" id="A9NUN5"/>
<dbReference type="InterPro" id="IPR008927">
    <property type="entry name" value="6-PGluconate_DH-like_C_sf"/>
</dbReference>
<evidence type="ECO:0000256" key="2">
    <source>
        <dbReference type="SAM" id="MobiDB-lite"/>
    </source>
</evidence>
<feature type="compositionally biased region" description="Polar residues" evidence="2">
    <location>
        <begin position="365"/>
        <end position="380"/>
    </location>
</feature>
<dbReference type="GO" id="GO:0033730">
    <property type="term" value="F:arogenate dehydrogenase (NADP+) activity"/>
    <property type="evidence" value="ECO:0007669"/>
    <property type="project" value="InterPro"/>
</dbReference>
<keyword evidence="1" id="KW-0560">Oxidoreductase</keyword>
<feature type="compositionally biased region" description="Basic and acidic residues" evidence="2">
    <location>
        <begin position="382"/>
        <end position="394"/>
    </location>
</feature>